<dbReference type="Proteomes" id="UP000035680">
    <property type="component" value="Unassembled WGS sequence"/>
</dbReference>
<evidence type="ECO:0000256" key="4">
    <source>
        <dbReference type="ARBA" id="ARBA00022676"/>
    </source>
</evidence>
<feature type="transmembrane region" description="Helical" evidence="10">
    <location>
        <begin position="200"/>
        <end position="229"/>
    </location>
</feature>
<dbReference type="STRING" id="75913.A0A0K0FK18"/>
<dbReference type="AlphaFoldDB" id="A0A0K0FK18"/>
<comment type="similarity">
    <text evidence="3 10">Belongs to the ALG6/ALG8 glucosyltransferase family.</text>
</comment>
<feature type="transmembrane region" description="Helical" evidence="10">
    <location>
        <begin position="367"/>
        <end position="390"/>
    </location>
</feature>
<dbReference type="EC" id="2.4.1.-" evidence="10"/>
<reference evidence="12" key="2">
    <citation type="submission" date="2015-08" db="UniProtKB">
        <authorList>
            <consortium name="WormBaseParasite"/>
        </authorList>
    </citation>
    <scope>IDENTIFICATION</scope>
</reference>
<accession>A0A0K0FK18</accession>
<evidence type="ECO:0000256" key="7">
    <source>
        <dbReference type="ARBA" id="ARBA00022824"/>
    </source>
</evidence>
<keyword evidence="5 10" id="KW-0808">Transferase</keyword>
<dbReference type="Pfam" id="PF03155">
    <property type="entry name" value="Alg6_Alg8"/>
    <property type="match status" value="1"/>
</dbReference>
<dbReference type="GO" id="GO:0042281">
    <property type="term" value="F:dolichyl pyrophosphate Man9GlcNAc2 alpha-1,3-glucosyltransferase activity"/>
    <property type="evidence" value="ECO:0007669"/>
    <property type="project" value="TreeGrafter"/>
</dbReference>
<sequence length="503" mass="59409">MFHVKENNEKYVVKSIQDFTRCQIISLSLFIFFVFQVLISISSYSGQNNSPKFGDYEAQRHWMEITYHLPITDWYRDTKDNNLTYWGLDYPPLTAYHSWFLGFVSDKINKDWVALHESHGFQGLNHKLFMRFSVIVSSIFLYGTSLVFFHNTKTNESLKRYLSMLLYPCLLLIDCGHFQYNHIALGLTIWAFFMLQRNKFFSGGFFFVMALNFKQISLYYSLPFFVYILSKCRSYTTNGKLSYLKFFQNIFLMGIVTILSFLILWFPFCQDINDAKNVISRIFPVSRGIFEDKVASFWCIFSVIFRKLRYIPHEIMLPICTVCVLLCCMPSLIILYKRTTKFNMIRALFCCSSAFFLFSYHVHEKSILFPGAIMTLYIPYDSTLALWFLIISSLSVYPLLLIDNIPESIFIIFAYYITFMFMDNSKNYSKKTIITIHCSIIFGFIVTLSTFFLPHIPRYPYIYQLLVASYSFIHFIVFYLLFNFIDEVSLNAKSINIKKNKYI</sequence>
<keyword evidence="6 10" id="KW-0812">Transmembrane</keyword>
<dbReference type="InterPro" id="IPR004856">
    <property type="entry name" value="Glyco_trans_ALG6/ALG8"/>
</dbReference>
<evidence type="ECO:0000256" key="1">
    <source>
        <dbReference type="ARBA" id="ARBA00004477"/>
    </source>
</evidence>
<organism evidence="11 12">
    <name type="scientific">Strongyloides venezuelensis</name>
    <name type="common">Threadworm</name>
    <dbReference type="NCBI Taxonomy" id="75913"/>
    <lineage>
        <taxon>Eukaryota</taxon>
        <taxon>Metazoa</taxon>
        <taxon>Ecdysozoa</taxon>
        <taxon>Nematoda</taxon>
        <taxon>Chromadorea</taxon>
        <taxon>Rhabditida</taxon>
        <taxon>Tylenchina</taxon>
        <taxon>Panagrolaimomorpha</taxon>
        <taxon>Strongyloidoidea</taxon>
        <taxon>Strongyloididae</taxon>
        <taxon>Strongyloides</taxon>
    </lineage>
</organism>
<evidence type="ECO:0000256" key="9">
    <source>
        <dbReference type="ARBA" id="ARBA00023136"/>
    </source>
</evidence>
<feature type="transmembrane region" description="Helical" evidence="10">
    <location>
        <begin position="433"/>
        <end position="456"/>
    </location>
</feature>
<feature type="transmembrane region" description="Helical" evidence="10">
    <location>
        <begin position="24"/>
        <end position="44"/>
    </location>
</feature>
<dbReference type="WBParaSite" id="SVE_0938100.1">
    <property type="protein sequence ID" value="SVE_0938100.1"/>
    <property type="gene ID" value="SVE_0938100"/>
</dbReference>
<comment type="pathway">
    <text evidence="2 10">Protein modification; protein glycosylation.</text>
</comment>
<dbReference type="GO" id="GO:0005789">
    <property type="term" value="C:endoplasmic reticulum membrane"/>
    <property type="evidence" value="ECO:0007669"/>
    <property type="project" value="UniProtKB-SubCell"/>
</dbReference>
<feature type="transmembrane region" description="Helical" evidence="10">
    <location>
        <begin position="128"/>
        <end position="149"/>
    </location>
</feature>
<name>A0A0K0FK18_STRVS</name>
<evidence type="ECO:0000256" key="5">
    <source>
        <dbReference type="ARBA" id="ARBA00022679"/>
    </source>
</evidence>
<dbReference type="PANTHER" id="PTHR12413">
    <property type="entry name" value="DOLICHYL GLYCOSYLTRANSFERASE"/>
    <property type="match status" value="1"/>
</dbReference>
<keyword evidence="7 10" id="KW-0256">Endoplasmic reticulum</keyword>
<evidence type="ECO:0000256" key="6">
    <source>
        <dbReference type="ARBA" id="ARBA00022692"/>
    </source>
</evidence>
<evidence type="ECO:0000256" key="10">
    <source>
        <dbReference type="RuleBase" id="RU363110"/>
    </source>
</evidence>
<feature type="transmembrane region" description="Helical" evidence="10">
    <location>
        <begin position="462"/>
        <end position="485"/>
    </location>
</feature>
<keyword evidence="4 10" id="KW-0328">Glycosyltransferase</keyword>
<dbReference type="UniPathway" id="UPA00378"/>
<protein>
    <recommendedName>
        <fullName evidence="10">Alpha-1,3-glucosyltransferase</fullName>
        <ecNumber evidence="10">2.4.1.-</ecNumber>
    </recommendedName>
</protein>
<keyword evidence="8 10" id="KW-1133">Transmembrane helix</keyword>
<comment type="subcellular location">
    <subcellularLocation>
        <location evidence="1 10">Endoplasmic reticulum membrane</location>
        <topology evidence="1 10">Multi-pass membrane protein</topology>
    </subcellularLocation>
</comment>
<feature type="transmembrane region" description="Helical" evidence="10">
    <location>
        <begin position="317"/>
        <end position="336"/>
    </location>
</feature>
<keyword evidence="9 10" id="KW-0472">Membrane</keyword>
<keyword evidence="11" id="KW-1185">Reference proteome</keyword>
<evidence type="ECO:0000256" key="2">
    <source>
        <dbReference type="ARBA" id="ARBA00004922"/>
    </source>
</evidence>
<evidence type="ECO:0000313" key="11">
    <source>
        <dbReference type="Proteomes" id="UP000035680"/>
    </source>
</evidence>
<reference evidence="11" key="1">
    <citation type="submission" date="2014-07" db="EMBL/GenBank/DDBJ databases">
        <authorList>
            <person name="Martin A.A"/>
            <person name="De Silva N."/>
        </authorList>
    </citation>
    <scope>NUCLEOTIDE SEQUENCE</scope>
</reference>
<feature type="transmembrane region" description="Helical" evidence="10">
    <location>
        <begin position="250"/>
        <end position="268"/>
    </location>
</feature>
<dbReference type="PANTHER" id="PTHR12413:SF1">
    <property type="entry name" value="DOLICHYL PYROPHOSPHATE MAN9GLCNAC2 ALPHA-1,3-GLUCOSYLTRANSFERASE"/>
    <property type="match status" value="1"/>
</dbReference>
<proteinExistence type="inferred from homology"/>
<evidence type="ECO:0000256" key="3">
    <source>
        <dbReference type="ARBA" id="ARBA00008715"/>
    </source>
</evidence>
<evidence type="ECO:0000313" key="12">
    <source>
        <dbReference type="WBParaSite" id="SVE_0938100.1"/>
    </source>
</evidence>
<feature type="transmembrane region" description="Helical" evidence="10">
    <location>
        <begin position="396"/>
        <end position="421"/>
    </location>
</feature>
<evidence type="ECO:0000256" key="8">
    <source>
        <dbReference type="ARBA" id="ARBA00022989"/>
    </source>
</evidence>